<protein>
    <submittedName>
        <fullName evidence="2">Interferon-induced protein 44-like</fullName>
    </submittedName>
</protein>
<evidence type="ECO:0000313" key="1">
    <source>
        <dbReference type="Proteomes" id="UP000515152"/>
    </source>
</evidence>
<reference evidence="2" key="1">
    <citation type="submission" date="2025-08" db="UniProtKB">
        <authorList>
            <consortium name="RefSeq"/>
        </authorList>
    </citation>
    <scope>IDENTIFICATION</scope>
</reference>
<proteinExistence type="predicted"/>
<dbReference type="Proteomes" id="UP000515152">
    <property type="component" value="Chromosome 12"/>
</dbReference>
<accession>A0A8M1KSF5</accession>
<dbReference type="PANTHER" id="PTHR14241">
    <property type="entry name" value="INTERFERON-INDUCED PROTEIN 44"/>
    <property type="match status" value="1"/>
</dbReference>
<keyword evidence="1" id="KW-1185">Reference proteome</keyword>
<dbReference type="GO" id="GO:0006955">
    <property type="term" value="P:immune response"/>
    <property type="evidence" value="ECO:0007669"/>
    <property type="project" value="TreeGrafter"/>
</dbReference>
<dbReference type="KEGG" id="char:116222876"/>
<dbReference type="OrthoDB" id="25620at2759"/>
<gene>
    <name evidence="2" type="primary">LOC116222876</name>
</gene>
<dbReference type="GeneID" id="116222876"/>
<dbReference type="AlphaFoldDB" id="A0A8M1KSF5"/>
<evidence type="ECO:0000313" key="2">
    <source>
        <dbReference type="RefSeq" id="XP_042565358.1"/>
    </source>
</evidence>
<sequence>MENKLREFCLPKPDLKHLRILLHGPVGTGKSSFINSINNVFQGMQGALVTTDSAFSFTKKVSGSRMWYHNTPQYYIKCTLSFFSAVIFNPDSPLSVGDADYITSPTLNDQVHCLVSVIPMDKISIMDDDVLNKMQAIREAIFMTMVDKACPVVMKDLRKIYFSKKIKEMVCLFVCLCVCFQMQRCSNRLGVPMNCIFPVKNYHEKTDLDQEMDCLILTALRQIVHFAHECIDSR</sequence>
<name>A0A8M1KSF5_CLUHA</name>
<dbReference type="PANTHER" id="PTHR14241:SF1">
    <property type="entry name" value="INTERFERON-INDUCED PROTEIN 44-RELATED"/>
    <property type="match status" value="1"/>
</dbReference>
<dbReference type="RefSeq" id="XP_042565358.1">
    <property type="nucleotide sequence ID" value="XM_042709424.1"/>
</dbReference>
<organism evidence="1 2">
    <name type="scientific">Clupea harengus</name>
    <name type="common">Atlantic herring</name>
    <dbReference type="NCBI Taxonomy" id="7950"/>
    <lineage>
        <taxon>Eukaryota</taxon>
        <taxon>Metazoa</taxon>
        <taxon>Chordata</taxon>
        <taxon>Craniata</taxon>
        <taxon>Vertebrata</taxon>
        <taxon>Euteleostomi</taxon>
        <taxon>Actinopterygii</taxon>
        <taxon>Neopterygii</taxon>
        <taxon>Teleostei</taxon>
        <taxon>Clupei</taxon>
        <taxon>Clupeiformes</taxon>
        <taxon>Clupeoidei</taxon>
        <taxon>Clupeidae</taxon>
        <taxon>Clupea</taxon>
    </lineage>
</organism>